<dbReference type="PATRIC" id="fig|1300344.3.peg.203"/>
<dbReference type="SUPFAM" id="SSF47781">
    <property type="entry name" value="RuvA domain 2-like"/>
    <property type="match status" value="1"/>
</dbReference>
<keyword evidence="5" id="KW-1185">Reference proteome</keyword>
<dbReference type="Proteomes" id="UP000076794">
    <property type="component" value="Chromosome"/>
</dbReference>
<dbReference type="Gene3D" id="1.10.150.320">
    <property type="entry name" value="Photosystem II 12 kDa extrinsic protein"/>
    <property type="match status" value="1"/>
</dbReference>
<dbReference type="PANTHER" id="PTHR21180:SF32">
    <property type="entry name" value="ENDONUCLEASE_EXONUCLEASE_PHOSPHATASE FAMILY DOMAIN-CONTAINING PROTEIN 1"/>
    <property type="match status" value="1"/>
</dbReference>
<protein>
    <submittedName>
        <fullName evidence="4">ComE operon protein 1</fullName>
    </submittedName>
</protein>
<proteinExistence type="predicted"/>
<feature type="compositionally biased region" description="Low complexity" evidence="1">
    <location>
        <begin position="248"/>
        <end position="264"/>
    </location>
</feature>
<dbReference type="SMART" id="SM00278">
    <property type="entry name" value="HhH1"/>
    <property type="match status" value="2"/>
</dbReference>
<evidence type="ECO:0000256" key="2">
    <source>
        <dbReference type="SAM" id="Phobius"/>
    </source>
</evidence>
<evidence type="ECO:0000259" key="3">
    <source>
        <dbReference type="SMART" id="SM00278"/>
    </source>
</evidence>
<keyword evidence="2" id="KW-0472">Membrane</keyword>
<dbReference type="GO" id="GO:0015627">
    <property type="term" value="C:type II protein secretion system complex"/>
    <property type="evidence" value="ECO:0007669"/>
    <property type="project" value="TreeGrafter"/>
</dbReference>
<keyword evidence="2" id="KW-0812">Transmembrane</keyword>
<dbReference type="Pfam" id="PF10531">
    <property type="entry name" value="SLBB"/>
    <property type="match status" value="1"/>
</dbReference>
<dbReference type="AlphaFoldDB" id="A0A161I112"/>
<dbReference type="InterPro" id="IPR019554">
    <property type="entry name" value="Soluble_ligand-bd"/>
</dbReference>
<dbReference type="PANTHER" id="PTHR21180">
    <property type="entry name" value="ENDONUCLEASE/EXONUCLEASE/PHOSPHATASE FAMILY DOMAIN-CONTAINING PROTEIN 1"/>
    <property type="match status" value="1"/>
</dbReference>
<dbReference type="KEGG" id="ido:I598_0208"/>
<dbReference type="EMBL" id="CP014209">
    <property type="protein sequence ID" value="ANC29799.1"/>
    <property type="molecule type" value="Genomic_DNA"/>
</dbReference>
<gene>
    <name evidence="4" type="primary">comEA</name>
    <name evidence="4" type="ORF">I598_0208</name>
</gene>
<feature type="transmembrane region" description="Helical" evidence="2">
    <location>
        <begin position="96"/>
        <end position="116"/>
    </location>
</feature>
<dbReference type="GO" id="GO:0006281">
    <property type="term" value="P:DNA repair"/>
    <property type="evidence" value="ECO:0007669"/>
    <property type="project" value="InterPro"/>
</dbReference>
<organism evidence="4 5">
    <name type="scientific">Isoptericola dokdonensis DS-3</name>
    <dbReference type="NCBI Taxonomy" id="1300344"/>
    <lineage>
        <taxon>Bacteria</taxon>
        <taxon>Bacillati</taxon>
        <taxon>Actinomycetota</taxon>
        <taxon>Actinomycetes</taxon>
        <taxon>Micrococcales</taxon>
        <taxon>Promicromonosporaceae</taxon>
        <taxon>Isoptericola</taxon>
    </lineage>
</organism>
<dbReference type="GO" id="GO:0003677">
    <property type="term" value="F:DNA binding"/>
    <property type="evidence" value="ECO:0007669"/>
    <property type="project" value="InterPro"/>
</dbReference>
<name>A0A161I112_9MICO</name>
<feature type="domain" description="Helix-hairpin-helix DNA-binding motif class 1" evidence="3">
    <location>
        <begin position="282"/>
        <end position="301"/>
    </location>
</feature>
<reference evidence="4 5" key="1">
    <citation type="submission" date="2016-01" db="EMBL/GenBank/DDBJ databases">
        <title>Complete genome sequence of a soil Actinobacterium, Isoptericola dokdonensis DS-3.</title>
        <authorList>
            <person name="Kwon S.-K."/>
            <person name="Kim J.F."/>
        </authorList>
    </citation>
    <scope>NUCLEOTIDE SEQUENCE [LARGE SCALE GENOMIC DNA]</scope>
    <source>
        <strain evidence="4 5">DS-3</strain>
    </source>
</reference>
<dbReference type="InterPro" id="IPR051675">
    <property type="entry name" value="Endo/Exo/Phosphatase_dom_1"/>
</dbReference>
<dbReference type="RefSeq" id="WP_232314224.1">
    <property type="nucleotide sequence ID" value="NZ_CP014209.1"/>
</dbReference>
<dbReference type="GO" id="GO:0015628">
    <property type="term" value="P:protein secretion by the type II secretion system"/>
    <property type="evidence" value="ECO:0007669"/>
    <property type="project" value="TreeGrafter"/>
</dbReference>
<accession>A0A161I112</accession>
<dbReference type="Gene3D" id="3.10.560.10">
    <property type="entry name" value="Outer membrane lipoprotein wza domain like"/>
    <property type="match status" value="1"/>
</dbReference>
<sequence length="334" mass="32690">MTTSSPPPADDPVATRVDALRAALAGDAAPAPAHPGPLADRRTPTAAEPAADELAERLRRRRSAAHVAATYSAAHGHPLGAHDAVGRRWALDARTAVAAACALLLVAVVAVGLALWSQGSGDLVDLAAHDEAVSVQVDAGAAAVGPEPGAVASATPGASPFVPPTDVAPAPAGSPSPAVDAQGPQVVVHVVGKVVAPGLVTLPAGARVADALDAAGGATKGADLTRLNLARTVVDGEQVHVPAPGETPAPVDAGAGSAPSAGGPAPDPTPGAPVPLNTADLTTLDTLPGVGPVLAERIVAWRDANGPFTSVDELTEVSGIGPSVLEGLRDLVVV</sequence>
<keyword evidence="2" id="KW-1133">Transmembrane helix</keyword>
<dbReference type="STRING" id="1300344.I598_0208"/>
<dbReference type="InterPro" id="IPR003583">
    <property type="entry name" value="Hlx-hairpin-Hlx_DNA-bd_motif"/>
</dbReference>
<feature type="domain" description="Helix-hairpin-helix DNA-binding motif class 1" evidence="3">
    <location>
        <begin position="312"/>
        <end position="331"/>
    </location>
</feature>
<evidence type="ECO:0000313" key="5">
    <source>
        <dbReference type="Proteomes" id="UP000076794"/>
    </source>
</evidence>
<evidence type="ECO:0000256" key="1">
    <source>
        <dbReference type="SAM" id="MobiDB-lite"/>
    </source>
</evidence>
<dbReference type="InterPro" id="IPR010994">
    <property type="entry name" value="RuvA_2-like"/>
</dbReference>
<evidence type="ECO:0000313" key="4">
    <source>
        <dbReference type="EMBL" id="ANC29799.1"/>
    </source>
</evidence>
<feature type="region of interest" description="Disordered" evidence="1">
    <location>
        <begin position="240"/>
        <end position="276"/>
    </location>
</feature>
<feature type="region of interest" description="Disordered" evidence="1">
    <location>
        <begin position="24"/>
        <end position="51"/>
    </location>
</feature>
<dbReference type="Pfam" id="PF12836">
    <property type="entry name" value="HHH_3"/>
    <property type="match status" value="1"/>
</dbReference>